<feature type="compositionally biased region" description="Low complexity" evidence="1">
    <location>
        <begin position="516"/>
        <end position="532"/>
    </location>
</feature>
<dbReference type="InParanoid" id="A0A0D0AXC9"/>
<proteinExistence type="predicted"/>
<feature type="compositionally biased region" description="Basic residues" evidence="1">
    <location>
        <begin position="1"/>
        <end position="11"/>
    </location>
</feature>
<dbReference type="OrthoDB" id="2758216at2759"/>
<gene>
    <name evidence="2" type="ORF">CY34DRAFT_360706</name>
</gene>
<name>A0A0D0AXC9_9AGAM</name>
<feature type="compositionally biased region" description="Polar residues" evidence="1">
    <location>
        <begin position="118"/>
        <end position="134"/>
    </location>
</feature>
<evidence type="ECO:0000313" key="3">
    <source>
        <dbReference type="Proteomes" id="UP000054485"/>
    </source>
</evidence>
<dbReference type="EMBL" id="KN835362">
    <property type="protein sequence ID" value="KIK39032.1"/>
    <property type="molecule type" value="Genomic_DNA"/>
</dbReference>
<feature type="compositionally biased region" description="Basic and acidic residues" evidence="1">
    <location>
        <begin position="484"/>
        <end position="494"/>
    </location>
</feature>
<feature type="compositionally biased region" description="Polar residues" evidence="1">
    <location>
        <begin position="242"/>
        <end position="254"/>
    </location>
</feature>
<dbReference type="AlphaFoldDB" id="A0A0D0AXC9"/>
<feature type="region of interest" description="Disordered" evidence="1">
    <location>
        <begin position="1"/>
        <end position="90"/>
    </location>
</feature>
<feature type="compositionally biased region" description="Basic and acidic residues" evidence="1">
    <location>
        <begin position="542"/>
        <end position="568"/>
    </location>
</feature>
<accession>A0A0D0AXC9</accession>
<organism evidence="2 3">
    <name type="scientific">Suillus luteus UH-Slu-Lm8-n1</name>
    <dbReference type="NCBI Taxonomy" id="930992"/>
    <lineage>
        <taxon>Eukaryota</taxon>
        <taxon>Fungi</taxon>
        <taxon>Dikarya</taxon>
        <taxon>Basidiomycota</taxon>
        <taxon>Agaricomycotina</taxon>
        <taxon>Agaricomycetes</taxon>
        <taxon>Agaricomycetidae</taxon>
        <taxon>Boletales</taxon>
        <taxon>Suillineae</taxon>
        <taxon>Suillaceae</taxon>
        <taxon>Suillus</taxon>
    </lineage>
</organism>
<evidence type="ECO:0000256" key="1">
    <source>
        <dbReference type="SAM" id="MobiDB-lite"/>
    </source>
</evidence>
<reference evidence="2 3" key="1">
    <citation type="submission" date="2014-04" db="EMBL/GenBank/DDBJ databases">
        <authorList>
            <consortium name="DOE Joint Genome Institute"/>
            <person name="Kuo A."/>
            <person name="Ruytinx J."/>
            <person name="Rineau F."/>
            <person name="Colpaert J."/>
            <person name="Kohler A."/>
            <person name="Nagy L.G."/>
            <person name="Floudas D."/>
            <person name="Copeland A."/>
            <person name="Barry K.W."/>
            <person name="Cichocki N."/>
            <person name="Veneault-Fourrey C."/>
            <person name="LaButti K."/>
            <person name="Lindquist E.A."/>
            <person name="Lipzen A."/>
            <person name="Lundell T."/>
            <person name="Morin E."/>
            <person name="Murat C."/>
            <person name="Sun H."/>
            <person name="Tunlid A."/>
            <person name="Henrissat B."/>
            <person name="Grigoriev I.V."/>
            <person name="Hibbett D.S."/>
            <person name="Martin F."/>
            <person name="Nordberg H.P."/>
            <person name="Cantor M.N."/>
            <person name="Hua S.X."/>
        </authorList>
    </citation>
    <scope>NUCLEOTIDE SEQUENCE [LARGE SCALE GENOMIC DNA]</scope>
    <source>
        <strain evidence="2 3">UH-Slu-Lm8-n1</strain>
    </source>
</reference>
<dbReference type="Proteomes" id="UP000054485">
    <property type="component" value="Unassembled WGS sequence"/>
</dbReference>
<feature type="region of interest" description="Disordered" evidence="1">
    <location>
        <begin position="515"/>
        <end position="568"/>
    </location>
</feature>
<feature type="region of interest" description="Disordered" evidence="1">
    <location>
        <begin position="400"/>
        <end position="498"/>
    </location>
</feature>
<feature type="compositionally biased region" description="Low complexity" evidence="1">
    <location>
        <begin position="445"/>
        <end position="457"/>
    </location>
</feature>
<protein>
    <submittedName>
        <fullName evidence="2">Uncharacterized protein</fullName>
    </submittedName>
</protein>
<feature type="region of interest" description="Disordered" evidence="1">
    <location>
        <begin position="114"/>
        <end position="371"/>
    </location>
</feature>
<feature type="compositionally biased region" description="Polar residues" evidence="1">
    <location>
        <begin position="143"/>
        <end position="152"/>
    </location>
</feature>
<evidence type="ECO:0000313" key="2">
    <source>
        <dbReference type="EMBL" id="KIK39032.1"/>
    </source>
</evidence>
<feature type="compositionally biased region" description="Low complexity" evidence="1">
    <location>
        <begin position="66"/>
        <end position="76"/>
    </location>
</feature>
<sequence length="590" mass="64337">MSHPWPRRHASRSPAPNPTPTSPAHRFLPPSHYAAAAGVPYSPNRTRAHETRPPQPHTSNTPPLPSQSSLASASDSHSFHVDYPTNYRSKRRSQVGDLGLMEAHLLPSLKDTIDRMTRPSSQLGMPSPLPNENTQLDHRHYPNPQSKPTRTPQHPFASHLSSYSRDGGHQLPVAQSEGPPRPSRSALRQKSKPILKAQLHTPMIPSLEASRPASSVRGGKPDLPSPMETFSPRPPLPHKQKNQVLRQPSITTNIAPGRRTDRARARTDPGAPHTSALSPSALATPQPKKYRSNIPRRVAPPLLRHAPRESSQDSLTDGDPRTGSSLRGQKIAAGTDFVSSSSSESDETPVMFPKQPSFTQGRLSASKAPEKKKERFGLGFGFADYGAKLRGMFAESSAHSMHSTASESGSGGGNDYGSIQDNESLFSDRADQGGERGDSTTPDRYSLSSAGSSYPASETMAGGDESCDRRKRELLGLVDGLDPGSHDHPTRSEESEYYGEEGLAIGGSCDSIHVRNSSSWDGSSKNGSDSGSEYSFDDENDEGLRSSTPRDCHSKADRASKDKQANNRWHLNERHGRWFYMAMSFEVDLY</sequence>
<reference evidence="3" key="2">
    <citation type="submission" date="2015-01" db="EMBL/GenBank/DDBJ databases">
        <title>Evolutionary Origins and Diversification of the Mycorrhizal Mutualists.</title>
        <authorList>
            <consortium name="DOE Joint Genome Institute"/>
            <consortium name="Mycorrhizal Genomics Consortium"/>
            <person name="Kohler A."/>
            <person name="Kuo A."/>
            <person name="Nagy L.G."/>
            <person name="Floudas D."/>
            <person name="Copeland A."/>
            <person name="Barry K.W."/>
            <person name="Cichocki N."/>
            <person name="Veneault-Fourrey C."/>
            <person name="LaButti K."/>
            <person name="Lindquist E.A."/>
            <person name="Lipzen A."/>
            <person name="Lundell T."/>
            <person name="Morin E."/>
            <person name="Murat C."/>
            <person name="Riley R."/>
            <person name="Ohm R."/>
            <person name="Sun H."/>
            <person name="Tunlid A."/>
            <person name="Henrissat B."/>
            <person name="Grigoriev I.V."/>
            <person name="Hibbett D.S."/>
            <person name="Martin F."/>
        </authorList>
    </citation>
    <scope>NUCLEOTIDE SEQUENCE [LARGE SCALE GENOMIC DNA]</scope>
    <source>
        <strain evidence="3">UH-Slu-Lm8-n1</strain>
    </source>
</reference>
<dbReference type="HOGENOM" id="CLU_462449_0_0_1"/>
<keyword evidence="3" id="KW-1185">Reference proteome</keyword>
<feature type="compositionally biased region" description="Basic and acidic residues" evidence="1">
    <location>
        <begin position="258"/>
        <end position="267"/>
    </location>
</feature>
<feature type="compositionally biased region" description="Basic and acidic residues" evidence="1">
    <location>
        <begin position="426"/>
        <end position="438"/>
    </location>
</feature>